<dbReference type="PANTHER" id="PTHR28142:SF1">
    <property type="entry name" value="MITOCHONDRIAL INNER MEMBRANE I-AAA PROTEASE SUPERCOMPLEX SUBUNIT MGR3-RELATED"/>
    <property type="match status" value="1"/>
</dbReference>
<dbReference type="InterPro" id="IPR040201">
    <property type="entry name" value="Mrg3-like"/>
</dbReference>
<protein>
    <submittedName>
        <fullName evidence="2">Uncharacterized protein</fullName>
    </submittedName>
</protein>
<dbReference type="Proteomes" id="UP000030671">
    <property type="component" value="Unassembled WGS sequence"/>
</dbReference>
<dbReference type="OrthoDB" id="10050400at2759"/>
<reference evidence="2 3" key="1">
    <citation type="journal article" date="2012" name="New Phytol.">
        <title>Insight into trade-off between wood decay and parasitism from the genome of a fungal forest pathogen.</title>
        <authorList>
            <person name="Olson A."/>
            <person name="Aerts A."/>
            <person name="Asiegbu F."/>
            <person name="Belbahri L."/>
            <person name="Bouzid O."/>
            <person name="Broberg A."/>
            <person name="Canback B."/>
            <person name="Coutinho P.M."/>
            <person name="Cullen D."/>
            <person name="Dalman K."/>
            <person name="Deflorio G."/>
            <person name="van Diepen L.T."/>
            <person name="Dunand C."/>
            <person name="Duplessis S."/>
            <person name="Durling M."/>
            <person name="Gonthier P."/>
            <person name="Grimwood J."/>
            <person name="Fossdal C.G."/>
            <person name="Hansson D."/>
            <person name="Henrissat B."/>
            <person name="Hietala A."/>
            <person name="Himmelstrand K."/>
            <person name="Hoffmeister D."/>
            <person name="Hogberg N."/>
            <person name="James T.Y."/>
            <person name="Karlsson M."/>
            <person name="Kohler A."/>
            <person name="Kues U."/>
            <person name="Lee Y.H."/>
            <person name="Lin Y.C."/>
            <person name="Lind M."/>
            <person name="Lindquist E."/>
            <person name="Lombard V."/>
            <person name="Lucas S."/>
            <person name="Lunden K."/>
            <person name="Morin E."/>
            <person name="Murat C."/>
            <person name="Park J."/>
            <person name="Raffaello T."/>
            <person name="Rouze P."/>
            <person name="Salamov A."/>
            <person name="Schmutz J."/>
            <person name="Solheim H."/>
            <person name="Stahlberg J."/>
            <person name="Velez H."/>
            <person name="de Vries R.P."/>
            <person name="Wiebenga A."/>
            <person name="Woodward S."/>
            <person name="Yakovlev I."/>
            <person name="Garbelotto M."/>
            <person name="Martin F."/>
            <person name="Grigoriev I.V."/>
            <person name="Stenlid J."/>
        </authorList>
    </citation>
    <scope>NUCLEOTIDE SEQUENCE [LARGE SCALE GENOMIC DNA]</scope>
    <source>
        <strain evidence="2 3">TC 32-1</strain>
    </source>
</reference>
<dbReference type="Gene3D" id="1.25.40.10">
    <property type="entry name" value="Tetratricopeptide repeat domain"/>
    <property type="match status" value="1"/>
</dbReference>
<dbReference type="PANTHER" id="PTHR28142">
    <property type="entry name" value="MITOCHONDRIAL INNER MEMBRANE I-AAA PROTEASE SUPERCOMPLEX SUBUNIT MGR3-RELATED"/>
    <property type="match status" value="1"/>
</dbReference>
<sequence length="444" mass="48213">MLAASSSTRATLTAALRGQAPLVASAHLTCRRQSLRTSPPPRIRPSRLYSTAPLLQGSSVRISTVFYALIAIGVGSTAYGLYDFYKSFAIWPPEVRADLRAGVKAKHQGDLDLSERFLQRAYDTALALPLESLSPAPYLKISGIAATLGDVLESNNRPKAAYDVYVAALAHLQAHSAELSGEERLRGVALAHKLGEMAYTYQVGEEEEERWLSWAVEEMVRVTKNLGEAAGAGSVGLDGEEPKVILAELELPRWMSVADVGAPVEALGAFYARMGNIEYAVPLYLQAISLLVPPPNSGKHVSAAEICRGAQLMSNLSELLMRGSPSPQKVHQAELWAKQGLSVIEKTQKNARGSRSESEGLQICEEVLAVTLFNLASIREVSQDLPAARELFQRSLDQSKRIGLREGVSQARLALHRLERTQEHSLVISQSPSPSASDSDKRPK</sequence>
<proteinExistence type="predicted"/>
<accession>W4JWX5</accession>
<evidence type="ECO:0000313" key="2">
    <source>
        <dbReference type="EMBL" id="ETW78062.1"/>
    </source>
</evidence>
<dbReference type="InterPro" id="IPR011990">
    <property type="entry name" value="TPR-like_helical_dom_sf"/>
</dbReference>
<evidence type="ECO:0000256" key="1">
    <source>
        <dbReference type="SAM" id="MobiDB-lite"/>
    </source>
</evidence>
<evidence type="ECO:0000313" key="3">
    <source>
        <dbReference type="Proteomes" id="UP000030671"/>
    </source>
</evidence>
<dbReference type="HOGENOM" id="CLU_024205_0_0_1"/>
<dbReference type="KEGG" id="hir:HETIRDRAFT_325616"/>
<organism evidence="2 3">
    <name type="scientific">Heterobasidion irregulare (strain TC 32-1)</name>
    <dbReference type="NCBI Taxonomy" id="747525"/>
    <lineage>
        <taxon>Eukaryota</taxon>
        <taxon>Fungi</taxon>
        <taxon>Dikarya</taxon>
        <taxon>Basidiomycota</taxon>
        <taxon>Agaricomycotina</taxon>
        <taxon>Agaricomycetes</taxon>
        <taxon>Russulales</taxon>
        <taxon>Bondarzewiaceae</taxon>
        <taxon>Heterobasidion</taxon>
        <taxon>Heterobasidion annosum species complex</taxon>
    </lineage>
</organism>
<dbReference type="AlphaFoldDB" id="W4JWX5"/>
<dbReference type="InParanoid" id="W4JWX5"/>
<dbReference type="eggNOG" id="ENOG502RZH4">
    <property type="taxonomic scope" value="Eukaryota"/>
</dbReference>
<name>W4JWX5_HETIT</name>
<gene>
    <name evidence="2" type="ORF">HETIRDRAFT_325616</name>
</gene>
<dbReference type="RefSeq" id="XP_009550064.1">
    <property type="nucleotide sequence ID" value="XM_009551769.1"/>
</dbReference>
<feature type="region of interest" description="Disordered" evidence="1">
    <location>
        <begin position="423"/>
        <end position="444"/>
    </location>
</feature>
<keyword evidence="3" id="KW-1185">Reference proteome</keyword>
<dbReference type="EMBL" id="KI925462">
    <property type="protein sequence ID" value="ETW78062.1"/>
    <property type="molecule type" value="Genomic_DNA"/>
</dbReference>
<dbReference type="GeneID" id="20671165"/>